<keyword evidence="7" id="KW-0378">Hydrolase</keyword>
<dbReference type="InterPro" id="IPR050925">
    <property type="entry name" value="Rhomboid_protease_S54"/>
</dbReference>
<dbReference type="SUPFAM" id="SSF144091">
    <property type="entry name" value="Rhomboid-like"/>
    <property type="match status" value="1"/>
</dbReference>
<dbReference type="AlphaFoldDB" id="A0A7C3WHC4"/>
<dbReference type="GO" id="GO:0004252">
    <property type="term" value="F:serine-type endopeptidase activity"/>
    <property type="evidence" value="ECO:0007669"/>
    <property type="project" value="InterPro"/>
</dbReference>
<keyword evidence="2 5" id="KW-0812">Transmembrane</keyword>
<protein>
    <submittedName>
        <fullName evidence="7">Rhomboid family intramembrane serine protease</fullName>
    </submittedName>
</protein>
<gene>
    <name evidence="7" type="ORF">ENR59_01245</name>
</gene>
<sequence length="242" mass="26718">MIPLKDNIPSIRKPVVVVAIFVANLLAFLFEQSLPPGALYQFLHVYGAVPARFTDPVWAQQAGFPPGGWEAGLTYMFLHGGWLHFLLNMWVLWVFADNVEDALGHVRFLAFYLLSGLAALGLHILFNMDSQMPVVGASGAIAGVMGAYFRLFPMARVVALIPIIIIPWIVEVPAMLFLGIWFVIQVMSGLTSAGLAEGQSVAWWAHAGGFVFGMILVKRFGPLDCRYCYIPEDRAYDRRTGG</sequence>
<evidence type="ECO:0000256" key="3">
    <source>
        <dbReference type="ARBA" id="ARBA00022989"/>
    </source>
</evidence>
<comment type="caution">
    <text evidence="7">The sequence shown here is derived from an EMBL/GenBank/DDBJ whole genome shotgun (WGS) entry which is preliminary data.</text>
</comment>
<feature type="transmembrane region" description="Helical" evidence="5">
    <location>
        <begin position="201"/>
        <end position="217"/>
    </location>
</feature>
<dbReference type="InterPro" id="IPR022764">
    <property type="entry name" value="Peptidase_S54_rhomboid_dom"/>
</dbReference>
<evidence type="ECO:0000256" key="5">
    <source>
        <dbReference type="SAM" id="Phobius"/>
    </source>
</evidence>
<dbReference type="PANTHER" id="PTHR43731">
    <property type="entry name" value="RHOMBOID PROTEASE"/>
    <property type="match status" value="1"/>
</dbReference>
<feature type="transmembrane region" description="Helical" evidence="5">
    <location>
        <begin position="108"/>
        <end position="126"/>
    </location>
</feature>
<evidence type="ECO:0000313" key="7">
    <source>
        <dbReference type="EMBL" id="HGG91563.1"/>
    </source>
</evidence>
<feature type="transmembrane region" description="Helical" evidence="5">
    <location>
        <begin position="73"/>
        <end position="96"/>
    </location>
</feature>
<evidence type="ECO:0000256" key="4">
    <source>
        <dbReference type="ARBA" id="ARBA00023136"/>
    </source>
</evidence>
<evidence type="ECO:0000256" key="2">
    <source>
        <dbReference type="ARBA" id="ARBA00022692"/>
    </source>
</evidence>
<proteinExistence type="predicted"/>
<dbReference type="Gene3D" id="1.20.1540.10">
    <property type="entry name" value="Rhomboid-like"/>
    <property type="match status" value="1"/>
</dbReference>
<feature type="domain" description="Peptidase S54 rhomboid" evidence="6">
    <location>
        <begin position="73"/>
        <end position="217"/>
    </location>
</feature>
<evidence type="ECO:0000259" key="6">
    <source>
        <dbReference type="Pfam" id="PF01694"/>
    </source>
</evidence>
<accession>A0A7C3WHC4</accession>
<dbReference type="FunFam" id="1.20.1540.10:FF:000027">
    <property type="entry name" value="Rhomboid family intramembrane serine protease"/>
    <property type="match status" value="1"/>
</dbReference>
<keyword evidence="3 5" id="KW-1133">Transmembrane helix</keyword>
<feature type="transmembrane region" description="Helical" evidence="5">
    <location>
        <begin position="158"/>
        <end position="181"/>
    </location>
</feature>
<evidence type="ECO:0000256" key="1">
    <source>
        <dbReference type="ARBA" id="ARBA00004141"/>
    </source>
</evidence>
<dbReference type="GO" id="GO:0016020">
    <property type="term" value="C:membrane"/>
    <property type="evidence" value="ECO:0007669"/>
    <property type="project" value="UniProtKB-SubCell"/>
</dbReference>
<name>A0A7C3WHC4_9BACT</name>
<comment type="subcellular location">
    <subcellularLocation>
        <location evidence="1">Membrane</location>
        <topology evidence="1">Multi-pass membrane protein</topology>
    </subcellularLocation>
</comment>
<dbReference type="EMBL" id="DSRP01000087">
    <property type="protein sequence ID" value="HGG91563.1"/>
    <property type="molecule type" value="Genomic_DNA"/>
</dbReference>
<dbReference type="GO" id="GO:0006508">
    <property type="term" value="P:proteolysis"/>
    <property type="evidence" value="ECO:0007669"/>
    <property type="project" value="UniProtKB-KW"/>
</dbReference>
<dbReference type="InterPro" id="IPR035952">
    <property type="entry name" value="Rhomboid-like_sf"/>
</dbReference>
<dbReference type="PANTHER" id="PTHR43731:SF26">
    <property type="entry name" value="RHOMBOID-LIKE PROTEIN 10, CHLOROPLASTIC"/>
    <property type="match status" value="1"/>
</dbReference>
<keyword evidence="7" id="KW-0645">Protease</keyword>
<reference evidence="7" key="1">
    <citation type="journal article" date="2020" name="mSystems">
        <title>Genome- and Community-Level Interaction Insights into Carbon Utilization and Element Cycling Functions of Hydrothermarchaeota in Hydrothermal Sediment.</title>
        <authorList>
            <person name="Zhou Z."/>
            <person name="Liu Y."/>
            <person name="Xu W."/>
            <person name="Pan J."/>
            <person name="Luo Z.H."/>
            <person name="Li M."/>
        </authorList>
    </citation>
    <scope>NUCLEOTIDE SEQUENCE [LARGE SCALE GENOMIC DNA]</scope>
    <source>
        <strain evidence="7">SpSt-413</strain>
    </source>
</reference>
<organism evidence="7">
    <name type="scientific">Fundidesulfovibrio putealis</name>
    <dbReference type="NCBI Taxonomy" id="270496"/>
    <lineage>
        <taxon>Bacteria</taxon>
        <taxon>Pseudomonadati</taxon>
        <taxon>Thermodesulfobacteriota</taxon>
        <taxon>Desulfovibrionia</taxon>
        <taxon>Desulfovibrionales</taxon>
        <taxon>Desulfovibrionaceae</taxon>
        <taxon>Fundidesulfovibrio</taxon>
    </lineage>
</organism>
<keyword evidence="4 5" id="KW-0472">Membrane</keyword>
<feature type="transmembrane region" description="Helical" evidence="5">
    <location>
        <begin position="132"/>
        <end position="151"/>
    </location>
</feature>
<feature type="transmembrane region" description="Helical" evidence="5">
    <location>
        <begin position="12"/>
        <end position="30"/>
    </location>
</feature>
<dbReference type="Pfam" id="PF01694">
    <property type="entry name" value="Rhomboid"/>
    <property type="match status" value="1"/>
</dbReference>